<comment type="caution">
    <text evidence="2">The sequence shown here is derived from an EMBL/GenBank/DDBJ whole genome shotgun (WGS) entry which is preliminary data.</text>
</comment>
<dbReference type="Proteomes" id="UP000807115">
    <property type="component" value="Chromosome 4"/>
</dbReference>
<reference evidence="2" key="2">
    <citation type="submission" date="2020-10" db="EMBL/GenBank/DDBJ databases">
        <authorList>
            <person name="Cooper E.A."/>
            <person name="Brenton Z.W."/>
            <person name="Flinn B.S."/>
            <person name="Jenkins J."/>
            <person name="Shu S."/>
            <person name="Flowers D."/>
            <person name="Luo F."/>
            <person name="Wang Y."/>
            <person name="Xia P."/>
            <person name="Barry K."/>
            <person name="Daum C."/>
            <person name="Lipzen A."/>
            <person name="Yoshinaga Y."/>
            <person name="Schmutz J."/>
            <person name="Saski C."/>
            <person name="Vermerris W."/>
            <person name="Kresovich S."/>
        </authorList>
    </citation>
    <scope>NUCLEOTIDE SEQUENCE</scope>
</reference>
<dbReference type="AlphaFoldDB" id="A0A921R3D3"/>
<dbReference type="EMBL" id="CM027683">
    <property type="protein sequence ID" value="KAG0533219.1"/>
    <property type="molecule type" value="Genomic_DNA"/>
</dbReference>
<feature type="region of interest" description="Disordered" evidence="1">
    <location>
        <begin position="14"/>
        <end position="43"/>
    </location>
</feature>
<evidence type="ECO:0000313" key="3">
    <source>
        <dbReference type="Proteomes" id="UP000807115"/>
    </source>
</evidence>
<name>A0A921R3D3_SORBI</name>
<gene>
    <name evidence="2" type="ORF">BDA96_04G174000</name>
</gene>
<evidence type="ECO:0000256" key="1">
    <source>
        <dbReference type="SAM" id="MobiDB-lite"/>
    </source>
</evidence>
<protein>
    <submittedName>
        <fullName evidence="2">Uncharacterized protein</fullName>
    </submittedName>
</protein>
<reference evidence="2" key="1">
    <citation type="journal article" date="2019" name="BMC Genomics">
        <title>A new reference genome for Sorghum bicolor reveals high levels of sequence similarity between sweet and grain genotypes: implications for the genetics of sugar metabolism.</title>
        <authorList>
            <person name="Cooper E.A."/>
            <person name="Brenton Z.W."/>
            <person name="Flinn B.S."/>
            <person name="Jenkins J."/>
            <person name="Shu S."/>
            <person name="Flowers D."/>
            <person name="Luo F."/>
            <person name="Wang Y."/>
            <person name="Xia P."/>
            <person name="Barry K."/>
            <person name="Daum C."/>
            <person name="Lipzen A."/>
            <person name="Yoshinaga Y."/>
            <person name="Schmutz J."/>
            <person name="Saski C."/>
            <person name="Vermerris W."/>
            <person name="Kresovich S."/>
        </authorList>
    </citation>
    <scope>NUCLEOTIDE SEQUENCE</scope>
</reference>
<proteinExistence type="predicted"/>
<sequence>MFYLPEQSSIGAPATKLTSERLRLSSDGNEDDHGEETVSDSDLDDIIGISDSSALEVIQQHIAVQSCSNQLILS</sequence>
<organism evidence="2 3">
    <name type="scientific">Sorghum bicolor</name>
    <name type="common">Sorghum</name>
    <name type="synonym">Sorghum vulgare</name>
    <dbReference type="NCBI Taxonomy" id="4558"/>
    <lineage>
        <taxon>Eukaryota</taxon>
        <taxon>Viridiplantae</taxon>
        <taxon>Streptophyta</taxon>
        <taxon>Embryophyta</taxon>
        <taxon>Tracheophyta</taxon>
        <taxon>Spermatophyta</taxon>
        <taxon>Magnoliopsida</taxon>
        <taxon>Liliopsida</taxon>
        <taxon>Poales</taxon>
        <taxon>Poaceae</taxon>
        <taxon>PACMAD clade</taxon>
        <taxon>Panicoideae</taxon>
        <taxon>Andropogonodae</taxon>
        <taxon>Andropogoneae</taxon>
        <taxon>Sorghinae</taxon>
        <taxon>Sorghum</taxon>
    </lineage>
</organism>
<accession>A0A921R3D3</accession>
<feature type="compositionally biased region" description="Acidic residues" evidence="1">
    <location>
        <begin position="28"/>
        <end position="43"/>
    </location>
</feature>
<evidence type="ECO:0000313" key="2">
    <source>
        <dbReference type="EMBL" id="KAG0533219.1"/>
    </source>
</evidence>